<evidence type="ECO:0000256" key="12">
    <source>
        <dbReference type="PROSITE-ProRule" id="PRU01360"/>
    </source>
</evidence>
<evidence type="ECO:0000256" key="9">
    <source>
        <dbReference type="ARBA" id="ARBA00023077"/>
    </source>
</evidence>
<organism evidence="18 19">
    <name type="scientific">Microbulbifer okhotskensis</name>
    <dbReference type="NCBI Taxonomy" id="2926617"/>
    <lineage>
        <taxon>Bacteria</taxon>
        <taxon>Pseudomonadati</taxon>
        <taxon>Pseudomonadota</taxon>
        <taxon>Gammaproteobacteria</taxon>
        <taxon>Cellvibrionales</taxon>
        <taxon>Microbulbiferaceae</taxon>
        <taxon>Microbulbifer</taxon>
    </lineage>
</organism>
<dbReference type="InterPro" id="IPR039426">
    <property type="entry name" value="TonB-dep_rcpt-like"/>
</dbReference>
<reference evidence="18" key="1">
    <citation type="journal article" date="2022" name="Arch. Microbiol.">
        <title>Microbulbifer okhotskensis sp. nov., isolated from a deep bottom sediment of the Okhotsk Sea.</title>
        <authorList>
            <person name="Romanenko L."/>
            <person name="Kurilenko V."/>
            <person name="Otstavnykh N."/>
            <person name="Velansky P."/>
            <person name="Isaeva M."/>
            <person name="Mikhailov V."/>
        </authorList>
    </citation>
    <scope>NUCLEOTIDE SEQUENCE</scope>
    <source>
        <strain evidence="18">OS29</strain>
    </source>
</reference>
<keyword evidence="18" id="KW-0675">Receptor</keyword>
<keyword evidence="6 15" id="KW-0732">Signal</keyword>
<keyword evidence="19" id="KW-1185">Reference proteome</keyword>
<evidence type="ECO:0000256" key="15">
    <source>
        <dbReference type="SAM" id="SignalP"/>
    </source>
</evidence>
<keyword evidence="11 12" id="KW-0998">Cell outer membrane</keyword>
<dbReference type="Gene3D" id="2.40.170.20">
    <property type="entry name" value="TonB-dependent receptor, beta-barrel domain"/>
    <property type="match status" value="1"/>
</dbReference>
<dbReference type="InterPro" id="IPR036942">
    <property type="entry name" value="Beta-barrel_TonB_sf"/>
</dbReference>
<dbReference type="PROSITE" id="PS52016">
    <property type="entry name" value="TONB_DEPENDENT_REC_3"/>
    <property type="match status" value="1"/>
</dbReference>
<evidence type="ECO:0000256" key="1">
    <source>
        <dbReference type="ARBA" id="ARBA00004571"/>
    </source>
</evidence>
<evidence type="ECO:0000256" key="14">
    <source>
        <dbReference type="RuleBase" id="RU003357"/>
    </source>
</evidence>
<name>A0A9X2EL45_9GAMM</name>
<evidence type="ECO:0000256" key="2">
    <source>
        <dbReference type="ARBA" id="ARBA00022448"/>
    </source>
</evidence>
<evidence type="ECO:0000256" key="3">
    <source>
        <dbReference type="ARBA" id="ARBA00022452"/>
    </source>
</evidence>
<feature type="short sequence motif" description="TonB C-terminal box" evidence="13">
    <location>
        <begin position="696"/>
        <end position="713"/>
    </location>
</feature>
<evidence type="ECO:0000259" key="17">
    <source>
        <dbReference type="Pfam" id="PF07715"/>
    </source>
</evidence>
<dbReference type="PANTHER" id="PTHR32552:SF81">
    <property type="entry name" value="TONB-DEPENDENT OUTER MEMBRANE RECEPTOR"/>
    <property type="match status" value="1"/>
</dbReference>
<keyword evidence="5 12" id="KW-0812">Transmembrane</keyword>
<dbReference type="Pfam" id="PF07715">
    <property type="entry name" value="Plug"/>
    <property type="match status" value="1"/>
</dbReference>
<comment type="caution">
    <text evidence="18">The sequence shown here is derived from an EMBL/GenBank/DDBJ whole genome shotgun (WGS) entry which is preliminary data.</text>
</comment>
<comment type="similarity">
    <text evidence="12 14">Belongs to the TonB-dependent receptor family.</text>
</comment>
<evidence type="ECO:0000313" key="19">
    <source>
        <dbReference type="Proteomes" id="UP001139028"/>
    </source>
</evidence>
<accession>A0A9X2EL45</accession>
<evidence type="ECO:0000256" key="7">
    <source>
        <dbReference type="ARBA" id="ARBA00023004"/>
    </source>
</evidence>
<dbReference type="AlphaFoldDB" id="A0A9X2EL45"/>
<dbReference type="EMBL" id="JALBWM010000023">
    <property type="protein sequence ID" value="MCO1334222.1"/>
    <property type="molecule type" value="Genomic_DNA"/>
</dbReference>
<dbReference type="Proteomes" id="UP001139028">
    <property type="component" value="Unassembled WGS sequence"/>
</dbReference>
<proteinExistence type="inferred from homology"/>
<keyword evidence="3 12" id="KW-1134">Transmembrane beta strand</keyword>
<keyword evidence="9 14" id="KW-0798">TonB box</keyword>
<keyword evidence="4" id="KW-0410">Iron transport</keyword>
<evidence type="ECO:0000256" key="4">
    <source>
        <dbReference type="ARBA" id="ARBA00022496"/>
    </source>
</evidence>
<dbReference type="Pfam" id="PF00593">
    <property type="entry name" value="TonB_dep_Rec_b-barrel"/>
    <property type="match status" value="1"/>
</dbReference>
<feature type="signal peptide" evidence="15">
    <location>
        <begin position="1"/>
        <end position="27"/>
    </location>
</feature>
<keyword evidence="2 12" id="KW-0813">Transport</keyword>
<feature type="chain" id="PRO_5040750493" evidence="15">
    <location>
        <begin position="28"/>
        <end position="713"/>
    </location>
</feature>
<evidence type="ECO:0000256" key="8">
    <source>
        <dbReference type="ARBA" id="ARBA00023065"/>
    </source>
</evidence>
<keyword evidence="7" id="KW-0408">Iron</keyword>
<dbReference type="InterPro" id="IPR012910">
    <property type="entry name" value="Plug_dom"/>
</dbReference>
<dbReference type="PANTHER" id="PTHR32552">
    <property type="entry name" value="FERRICHROME IRON RECEPTOR-RELATED"/>
    <property type="match status" value="1"/>
</dbReference>
<feature type="domain" description="TonB-dependent receptor-like beta-barrel" evidence="16">
    <location>
        <begin position="199"/>
        <end position="667"/>
    </location>
</feature>
<protein>
    <submittedName>
        <fullName evidence="18">TonB-dependent receptor</fullName>
    </submittedName>
</protein>
<dbReference type="InterPro" id="IPR010917">
    <property type="entry name" value="TonB_rcpt_CS"/>
</dbReference>
<evidence type="ECO:0000256" key="10">
    <source>
        <dbReference type="ARBA" id="ARBA00023136"/>
    </source>
</evidence>
<dbReference type="SUPFAM" id="SSF56935">
    <property type="entry name" value="Porins"/>
    <property type="match status" value="1"/>
</dbReference>
<dbReference type="RefSeq" id="WP_252465744.1">
    <property type="nucleotide sequence ID" value="NZ_JALBWM010000023.1"/>
</dbReference>
<dbReference type="InterPro" id="IPR000531">
    <property type="entry name" value="Beta-barrel_TonB"/>
</dbReference>
<dbReference type="PROSITE" id="PS01156">
    <property type="entry name" value="TONB_DEPENDENT_REC_2"/>
    <property type="match status" value="1"/>
</dbReference>
<dbReference type="GO" id="GO:0006826">
    <property type="term" value="P:iron ion transport"/>
    <property type="evidence" value="ECO:0007669"/>
    <property type="project" value="UniProtKB-KW"/>
</dbReference>
<keyword evidence="10 12" id="KW-0472">Membrane</keyword>
<evidence type="ECO:0000259" key="16">
    <source>
        <dbReference type="Pfam" id="PF00593"/>
    </source>
</evidence>
<sequence>MKKQFPTHPIAWSVSLASSLFAGIAAANTAEAGLEQVMVTAQLRETNLMDLPSSVTVLGESAINARGAANLDQMLNMAPNVNFSSGASRGKFVQIRGIGERSQFIDPVNPSVGLIIDGIDFTGLGLAASTLDIDQVEILRGPQGTVYGANALAGLINMTSAAPTSESTTKVSAELSEYNGQSLSAATSGSLSDALGYRLAASKRKSDGYTENGYLDRDDTNNIDESVLRGKLAYTPSDNLKLGVTLFYIDVDNGYDTFSLYNTRETQSDQPGWDRQETLAGALTAQWSGNEYVTLEGTLSLADSDTEYGYDEDWSYVGFHPWEYSSTDNYQREKDNISIDLRALSTEESKLFWDRSHWVVGLYGRTERENLNRNQSFNSDFDTENAAIYGQLSTEITSTIHLVTGLRLERRNADYSDSYSIEADNGENLWGGNISLQYHYTDNTLLYATVSRGYKAGGVNGRIISESTSNTEINSDMFEFDTEQLLNYELGIKGSWLDNRLQAQVAAFYQDRDDVQAKVSIFDSDEKSFSDYLANAAGGNTLGLEVELNYQATDTLRFFASAGWLNAEFEGYESSSHVDARDDSAKVRLAAVDLDGRDIAHAPNYQLFTGTEIDLLPNLILRLELEGKDEFYFSNSHDEKSTAYELVNARLTYQGNNWDVSLWGRNLTDEDYYVRGFYFSNQGGNNPANGYAPEPYYQYGEPRIAGVTGTYIF</sequence>
<evidence type="ECO:0000256" key="5">
    <source>
        <dbReference type="ARBA" id="ARBA00022692"/>
    </source>
</evidence>
<gene>
    <name evidence="18" type="ORF">MO867_07680</name>
</gene>
<evidence type="ECO:0000256" key="11">
    <source>
        <dbReference type="ARBA" id="ARBA00023237"/>
    </source>
</evidence>
<evidence type="ECO:0000256" key="13">
    <source>
        <dbReference type="PROSITE-ProRule" id="PRU10144"/>
    </source>
</evidence>
<keyword evidence="8" id="KW-0406">Ion transport</keyword>
<evidence type="ECO:0000256" key="6">
    <source>
        <dbReference type="ARBA" id="ARBA00022729"/>
    </source>
</evidence>
<dbReference type="GO" id="GO:0009279">
    <property type="term" value="C:cell outer membrane"/>
    <property type="evidence" value="ECO:0007669"/>
    <property type="project" value="UniProtKB-SubCell"/>
</dbReference>
<evidence type="ECO:0000313" key="18">
    <source>
        <dbReference type="EMBL" id="MCO1334222.1"/>
    </source>
</evidence>
<feature type="domain" description="TonB-dependent receptor plug" evidence="17">
    <location>
        <begin position="48"/>
        <end position="154"/>
    </location>
</feature>
<comment type="subcellular location">
    <subcellularLocation>
        <location evidence="1 12">Cell outer membrane</location>
        <topology evidence="1 12">Multi-pass membrane protein</topology>
    </subcellularLocation>
</comment>